<dbReference type="PANTHER" id="PTHR12475">
    <property type="match status" value="1"/>
</dbReference>
<dbReference type="PANTHER" id="PTHR12475:SF4">
    <property type="entry name" value="PROTEIN THEM6"/>
    <property type="match status" value="1"/>
</dbReference>
<evidence type="ECO:0008006" key="5">
    <source>
        <dbReference type="Google" id="ProtNLM"/>
    </source>
</evidence>
<dbReference type="Pfam" id="PF13279">
    <property type="entry name" value="4HBT_2"/>
    <property type="match status" value="1"/>
</dbReference>
<reference evidence="3 4" key="1">
    <citation type="submission" date="2018-06" db="EMBL/GenBank/DDBJ databases">
        <title>Comparative genomics reveals the genomic features of Rhizophagus irregularis, R. cerebriforme, R. diaphanum and Gigaspora rosea, and their symbiotic lifestyle signature.</title>
        <authorList>
            <person name="Morin E."/>
            <person name="San Clemente H."/>
            <person name="Chen E.C.H."/>
            <person name="De La Providencia I."/>
            <person name="Hainaut M."/>
            <person name="Kuo A."/>
            <person name="Kohler A."/>
            <person name="Murat C."/>
            <person name="Tang N."/>
            <person name="Roy S."/>
            <person name="Loubradou J."/>
            <person name="Henrissat B."/>
            <person name="Grigoriev I.V."/>
            <person name="Corradi N."/>
            <person name="Roux C."/>
            <person name="Martin F.M."/>
        </authorList>
    </citation>
    <scope>NUCLEOTIDE SEQUENCE [LARGE SCALE GENOMIC DNA]</scope>
    <source>
        <strain evidence="3 4">DAOM 227022</strain>
    </source>
</reference>
<proteinExistence type="inferred from homology"/>
<dbReference type="CDD" id="cd00586">
    <property type="entry name" value="4HBT"/>
    <property type="match status" value="1"/>
</dbReference>
<name>A0A397SIW5_9GLOM</name>
<accession>A0A397SIW5</accession>
<evidence type="ECO:0000256" key="2">
    <source>
        <dbReference type="SAM" id="SignalP"/>
    </source>
</evidence>
<dbReference type="InterPro" id="IPR029069">
    <property type="entry name" value="HotDog_dom_sf"/>
</dbReference>
<evidence type="ECO:0000313" key="3">
    <source>
        <dbReference type="EMBL" id="RIA82454.1"/>
    </source>
</evidence>
<feature type="chain" id="PRO_5017392377" description="HotDog domain-containing protein" evidence="2">
    <location>
        <begin position="28"/>
        <end position="238"/>
    </location>
</feature>
<dbReference type="SUPFAM" id="SSF54637">
    <property type="entry name" value="Thioesterase/thiol ester dehydrase-isomerase"/>
    <property type="match status" value="1"/>
</dbReference>
<evidence type="ECO:0000313" key="4">
    <source>
        <dbReference type="Proteomes" id="UP000265703"/>
    </source>
</evidence>
<dbReference type="AlphaFoldDB" id="A0A397SIW5"/>
<dbReference type="Gene3D" id="3.10.129.10">
    <property type="entry name" value="Hotdog Thioesterase"/>
    <property type="match status" value="1"/>
</dbReference>
<dbReference type="OrthoDB" id="265761at2759"/>
<organism evidence="3 4">
    <name type="scientific">Glomus cerebriforme</name>
    <dbReference type="NCBI Taxonomy" id="658196"/>
    <lineage>
        <taxon>Eukaryota</taxon>
        <taxon>Fungi</taxon>
        <taxon>Fungi incertae sedis</taxon>
        <taxon>Mucoromycota</taxon>
        <taxon>Glomeromycotina</taxon>
        <taxon>Glomeromycetes</taxon>
        <taxon>Glomerales</taxon>
        <taxon>Glomeraceae</taxon>
        <taxon>Glomus</taxon>
    </lineage>
</organism>
<comment type="similarity">
    <text evidence="1">Belongs to the lcsJ thioesterase family.</text>
</comment>
<keyword evidence="4" id="KW-1185">Reference proteome</keyword>
<dbReference type="EMBL" id="QKYT01000664">
    <property type="protein sequence ID" value="RIA82454.1"/>
    <property type="molecule type" value="Genomic_DNA"/>
</dbReference>
<evidence type="ECO:0000256" key="1">
    <source>
        <dbReference type="ARBA" id="ARBA00038476"/>
    </source>
</evidence>
<keyword evidence="2" id="KW-0732">Signal</keyword>
<dbReference type="InterPro" id="IPR051490">
    <property type="entry name" value="THEM6_lcsJ_thioesterase"/>
</dbReference>
<sequence length="238" mass="27860">MAPNIPIIIKSLFFILILLNIRSFPLAYHVQTLPSIFKIIKKRNDDNKEGKKKDLFHTTEYKSIVLFDDLDSNLHMNNSSYNKLLDYARGQFLAESFANVLWDRSPSILQKSVLTIFNLEIPPFSRYSVHTRILTWDPKWCFLVSYFRLHSNNKITSLGISRFVFKEQNGKTIKPEEIFEAAGYFKNESEEEKEERENRRQKGMKIAEGMNSLERLFDEDFVGDLNLKNNITKVPAKL</sequence>
<feature type="signal peptide" evidence="2">
    <location>
        <begin position="1"/>
        <end position="27"/>
    </location>
</feature>
<gene>
    <name evidence="3" type="ORF">C1645_788276</name>
</gene>
<comment type="caution">
    <text evidence="3">The sequence shown here is derived from an EMBL/GenBank/DDBJ whole genome shotgun (WGS) entry which is preliminary data.</text>
</comment>
<dbReference type="Proteomes" id="UP000265703">
    <property type="component" value="Unassembled WGS sequence"/>
</dbReference>
<protein>
    <recommendedName>
        <fullName evidence="5">HotDog domain-containing protein</fullName>
    </recommendedName>
</protein>